<accession>A0A835L5G3</accession>
<dbReference type="EMBL" id="JACKWZ010000071">
    <property type="protein sequence ID" value="KAF9417461.1"/>
    <property type="molecule type" value="Genomic_DNA"/>
</dbReference>
<evidence type="ECO:0000313" key="2">
    <source>
        <dbReference type="Proteomes" id="UP000648187"/>
    </source>
</evidence>
<organism evidence="1 2">
    <name type="scientific">Spodoptera exigua</name>
    <name type="common">Beet armyworm</name>
    <name type="synonym">Noctua fulgens</name>
    <dbReference type="NCBI Taxonomy" id="7107"/>
    <lineage>
        <taxon>Eukaryota</taxon>
        <taxon>Metazoa</taxon>
        <taxon>Ecdysozoa</taxon>
        <taxon>Arthropoda</taxon>
        <taxon>Hexapoda</taxon>
        <taxon>Insecta</taxon>
        <taxon>Pterygota</taxon>
        <taxon>Neoptera</taxon>
        <taxon>Endopterygota</taxon>
        <taxon>Lepidoptera</taxon>
        <taxon>Glossata</taxon>
        <taxon>Ditrysia</taxon>
        <taxon>Noctuoidea</taxon>
        <taxon>Noctuidae</taxon>
        <taxon>Amphipyrinae</taxon>
        <taxon>Spodoptera</taxon>
    </lineage>
</organism>
<dbReference type="AlphaFoldDB" id="A0A835L5G3"/>
<reference evidence="1" key="1">
    <citation type="submission" date="2020-08" db="EMBL/GenBank/DDBJ databases">
        <title>Spodoptera exigua strain:BAW_Kor-Di-RS1 Genome sequencing and assembly.</title>
        <authorList>
            <person name="Kim J."/>
            <person name="Nam H.Y."/>
            <person name="Kwon M."/>
            <person name="Choi J.H."/>
            <person name="Cho S.R."/>
            <person name="Kim G.-H."/>
        </authorList>
    </citation>
    <scope>NUCLEOTIDE SEQUENCE</scope>
    <source>
        <strain evidence="1">BAW_Kor-Di-RS1</strain>
        <tissue evidence="1">Whole-body</tissue>
    </source>
</reference>
<dbReference type="Proteomes" id="UP000648187">
    <property type="component" value="Unassembled WGS sequence"/>
</dbReference>
<comment type="caution">
    <text evidence="1">The sequence shown here is derived from an EMBL/GenBank/DDBJ whole genome shotgun (WGS) entry which is preliminary data.</text>
</comment>
<name>A0A835L5G3_SPOEX</name>
<proteinExistence type="predicted"/>
<evidence type="ECO:0000313" key="1">
    <source>
        <dbReference type="EMBL" id="KAF9417461.1"/>
    </source>
</evidence>
<protein>
    <submittedName>
        <fullName evidence="1">Uncharacterized protein</fullName>
    </submittedName>
</protein>
<sequence>MHSIIVDPVPTTYIRIKTNILDANGKEMDGTSEGLSVCQYSRVPRANDNAAALTGDLETLEGSI</sequence>
<gene>
    <name evidence="1" type="ORF">HW555_005464</name>
</gene>
<keyword evidence="2" id="KW-1185">Reference proteome</keyword>